<evidence type="ECO:0000256" key="8">
    <source>
        <dbReference type="ARBA" id="ARBA00023136"/>
    </source>
</evidence>
<feature type="transmembrane region" description="Helical" evidence="10">
    <location>
        <begin position="12"/>
        <end position="33"/>
    </location>
</feature>
<dbReference type="PANTHER" id="PTHR31595">
    <property type="entry name" value="LONG-CHAIN-ALCOHOL O-FATTY-ACYLTRANSFERASE 3-RELATED"/>
    <property type="match status" value="1"/>
</dbReference>
<protein>
    <recommendedName>
        <fullName evidence="11">Wax synthase domain-containing protein</fullName>
    </recommendedName>
</protein>
<evidence type="ECO:0000256" key="4">
    <source>
        <dbReference type="ARBA" id="ARBA00022679"/>
    </source>
</evidence>
<feature type="transmembrane region" description="Helical" evidence="10">
    <location>
        <begin position="45"/>
        <end position="73"/>
    </location>
</feature>
<gene>
    <name evidence="12" type="ORF">ACJIZ3_006990</name>
</gene>
<keyword evidence="7" id="KW-0443">Lipid metabolism</keyword>
<keyword evidence="13" id="KW-1185">Reference proteome</keyword>
<dbReference type="GO" id="GO:0016020">
    <property type="term" value="C:membrane"/>
    <property type="evidence" value="ECO:0007669"/>
    <property type="project" value="UniProtKB-SubCell"/>
</dbReference>
<comment type="subcellular location">
    <subcellularLocation>
        <location evidence="1">Membrane</location>
        <topology evidence="1">Multi-pass membrane protein</topology>
    </subcellularLocation>
</comment>
<dbReference type="GO" id="GO:0016746">
    <property type="term" value="F:acyltransferase activity"/>
    <property type="evidence" value="ECO:0007669"/>
    <property type="project" value="UniProtKB-KW"/>
</dbReference>
<comment type="pathway">
    <text evidence="2">Secondary metabolite biosynthesis.</text>
</comment>
<feature type="transmembrane region" description="Helical" evidence="10">
    <location>
        <begin position="165"/>
        <end position="185"/>
    </location>
</feature>
<feature type="transmembrane region" description="Helical" evidence="10">
    <location>
        <begin position="232"/>
        <end position="252"/>
    </location>
</feature>
<evidence type="ECO:0000313" key="13">
    <source>
        <dbReference type="Proteomes" id="UP001634393"/>
    </source>
</evidence>
<accession>A0ABD3S9A1</accession>
<evidence type="ECO:0000256" key="3">
    <source>
        <dbReference type="ARBA" id="ARBA00007282"/>
    </source>
</evidence>
<evidence type="ECO:0000256" key="6">
    <source>
        <dbReference type="ARBA" id="ARBA00022989"/>
    </source>
</evidence>
<evidence type="ECO:0000256" key="10">
    <source>
        <dbReference type="SAM" id="Phobius"/>
    </source>
</evidence>
<organism evidence="12 13">
    <name type="scientific">Penstemon smallii</name>
    <dbReference type="NCBI Taxonomy" id="265156"/>
    <lineage>
        <taxon>Eukaryota</taxon>
        <taxon>Viridiplantae</taxon>
        <taxon>Streptophyta</taxon>
        <taxon>Embryophyta</taxon>
        <taxon>Tracheophyta</taxon>
        <taxon>Spermatophyta</taxon>
        <taxon>Magnoliopsida</taxon>
        <taxon>eudicotyledons</taxon>
        <taxon>Gunneridae</taxon>
        <taxon>Pentapetalae</taxon>
        <taxon>asterids</taxon>
        <taxon>lamiids</taxon>
        <taxon>Lamiales</taxon>
        <taxon>Plantaginaceae</taxon>
        <taxon>Cheloneae</taxon>
        <taxon>Penstemon</taxon>
    </lineage>
</organism>
<dbReference type="EMBL" id="JBJXBP010000007">
    <property type="protein sequence ID" value="KAL3821085.1"/>
    <property type="molecule type" value="Genomic_DNA"/>
</dbReference>
<name>A0ABD3S9A1_9LAMI</name>
<evidence type="ECO:0000256" key="9">
    <source>
        <dbReference type="ARBA" id="ARBA00023315"/>
    </source>
</evidence>
<keyword evidence="6 10" id="KW-1133">Transmembrane helix</keyword>
<sequence>MEGEMKNIPKVIVIVIVIVASLSYCHFVSARIPKGKWRLLSLAPIFYIFASLPLYLTSAIFISIITFFITWLASFKLLLFAFDKGPLSPIDYSTFKSLPTFIATAILAFKVKPKTDTPTPKKSKTILPLNLATEIPLALILIKLYDYKDHINPYIVSSAYISQVFLLGDILLSLSGLMAHAFFMVDLYRPFDEPYLSTSIQELWGRRWNLPFSNLVHHTIYKPVRPVLGRDWGILMGFLVSGLMHELALWYVTRGIPSWETTAFFVVQGVCVVVELRLKLVFGGWRLPWFVSRPLTLGLVVGTSFWLFIPPLIRNGADMKIIEEVRLVEEFVKKKIFM</sequence>
<dbReference type="Pfam" id="PF13813">
    <property type="entry name" value="MBOAT_2"/>
    <property type="match status" value="1"/>
</dbReference>
<feature type="transmembrane region" description="Helical" evidence="10">
    <location>
        <begin position="290"/>
        <end position="309"/>
    </location>
</feature>
<evidence type="ECO:0000313" key="12">
    <source>
        <dbReference type="EMBL" id="KAL3821085.1"/>
    </source>
</evidence>
<keyword evidence="5 10" id="KW-0812">Transmembrane</keyword>
<comment type="caution">
    <text evidence="12">The sequence shown here is derived from an EMBL/GenBank/DDBJ whole genome shotgun (WGS) entry which is preliminary data.</text>
</comment>
<evidence type="ECO:0000256" key="5">
    <source>
        <dbReference type="ARBA" id="ARBA00022692"/>
    </source>
</evidence>
<dbReference type="PANTHER" id="PTHR31595:SF57">
    <property type="entry name" value="OS04G0481900 PROTEIN"/>
    <property type="match status" value="1"/>
</dbReference>
<feature type="transmembrane region" description="Helical" evidence="10">
    <location>
        <begin position="258"/>
        <end position="278"/>
    </location>
</feature>
<evidence type="ECO:0000259" key="11">
    <source>
        <dbReference type="Pfam" id="PF13813"/>
    </source>
</evidence>
<keyword evidence="4" id="KW-0808">Transferase</keyword>
<dbReference type="AlphaFoldDB" id="A0ABD3S9A1"/>
<dbReference type="InterPro" id="IPR032805">
    <property type="entry name" value="Wax_synthase_dom"/>
</dbReference>
<keyword evidence="8 10" id="KW-0472">Membrane</keyword>
<comment type="similarity">
    <text evidence="3">Belongs to the wax synthase family.</text>
</comment>
<evidence type="ECO:0000256" key="2">
    <source>
        <dbReference type="ARBA" id="ARBA00005179"/>
    </source>
</evidence>
<feature type="domain" description="Wax synthase" evidence="11">
    <location>
        <begin position="191"/>
        <end position="266"/>
    </location>
</feature>
<reference evidence="12 13" key="1">
    <citation type="submission" date="2024-12" db="EMBL/GenBank/DDBJ databases">
        <title>The unique morphological basis and parallel evolutionary history of personate flowers in Penstemon.</title>
        <authorList>
            <person name="Depatie T.H."/>
            <person name="Wessinger C.A."/>
        </authorList>
    </citation>
    <scope>NUCLEOTIDE SEQUENCE [LARGE SCALE GENOMIC DNA]</scope>
    <source>
        <strain evidence="12">WTNN_2</strain>
        <tissue evidence="12">Leaf</tissue>
    </source>
</reference>
<evidence type="ECO:0000256" key="1">
    <source>
        <dbReference type="ARBA" id="ARBA00004141"/>
    </source>
</evidence>
<keyword evidence="9" id="KW-0012">Acyltransferase</keyword>
<dbReference type="GO" id="GO:0006629">
    <property type="term" value="P:lipid metabolic process"/>
    <property type="evidence" value="ECO:0007669"/>
    <property type="project" value="UniProtKB-KW"/>
</dbReference>
<dbReference type="InterPro" id="IPR044851">
    <property type="entry name" value="Wax_synthase"/>
</dbReference>
<dbReference type="Proteomes" id="UP001634393">
    <property type="component" value="Unassembled WGS sequence"/>
</dbReference>
<proteinExistence type="inferred from homology"/>
<evidence type="ECO:0000256" key="7">
    <source>
        <dbReference type="ARBA" id="ARBA00023098"/>
    </source>
</evidence>